<dbReference type="Pfam" id="PF00486">
    <property type="entry name" value="Trans_reg_C"/>
    <property type="match status" value="1"/>
</dbReference>
<dbReference type="CDD" id="cd00383">
    <property type="entry name" value="trans_reg_C"/>
    <property type="match status" value="1"/>
</dbReference>
<feature type="DNA-binding region" description="OmpR/PhoB-type" evidence="9">
    <location>
        <begin position="126"/>
        <end position="224"/>
    </location>
</feature>
<comment type="caution">
    <text evidence="12">The sequence shown here is derived from an EMBL/GenBank/DDBJ whole genome shotgun (WGS) entry which is preliminary data.</text>
</comment>
<dbReference type="Proteomes" id="UP000886841">
    <property type="component" value="Unassembled WGS sequence"/>
</dbReference>
<dbReference type="InterPro" id="IPR001867">
    <property type="entry name" value="OmpR/PhoB-type_DNA-bd"/>
</dbReference>
<dbReference type="GO" id="GO:0000976">
    <property type="term" value="F:transcription cis-regulatory region binding"/>
    <property type="evidence" value="ECO:0007669"/>
    <property type="project" value="TreeGrafter"/>
</dbReference>
<dbReference type="InterPro" id="IPR039420">
    <property type="entry name" value="WalR-like"/>
</dbReference>
<evidence type="ECO:0000256" key="6">
    <source>
        <dbReference type="ARBA" id="ARBA00023163"/>
    </source>
</evidence>
<evidence type="ECO:0000256" key="7">
    <source>
        <dbReference type="ARBA" id="ARBA00024867"/>
    </source>
</evidence>
<dbReference type="InterPro" id="IPR011006">
    <property type="entry name" value="CheY-like_superfamily"/>
</dbReference>
<dbReference type="SMART" id="SM00862">
    <property type="entry name" value="Trans_reg_C"/>
    <property type="match status" value="1"/>
</dbReference>
<dbReference type="AlphaFoldDB" id="A0A9D1JG47"/>
<dbReference type="Gene3D" id="3.40.50.2300">
    <property type="match status" value="1"/>
</dbReference>
<feature type="domain" description="Response regulatory" evidence="10">
    <location>
        <begin position="4"/>
        <end position="118"/>
    </location>
</feature>
<accession>A0A9D1JG47</accession>
<evidence type="ECO:0000256" key="8">
    <source>
        <dbReference type="PROSITE-ProRule" id="PRU00169"/>
    </source>
</evidence>
<dbReference type="FunFam" id="3.40.50.2300:FF:000002">
    <property type="entry name" value="DNA-binding response regulator PhoP"/>
    <property type="match status" value="1"/>
</dbReference>
<dbReference type="PROSITE" id="PS50110">
    <property type="entry name" value="RESPONSE_REGULATORY"/>
    <property type="match status" value="1"/>
</dbReference>
<dbReference type="PANTHER" id="PTHR48111:SF22">
    <property type="entry name" value="REGULATOR OF RPOS"/>
    <property type="match status" value="1"/>
</dbReference>
<feature type="domain" description="OmpR/PhoB-type" evidence="11">
    <location>
        <begin position="126"/>
        <end position="224"/>
    </location>
</feature>
<dbReference type="PROSITE" id="PS51755">
    <property type="entry name" value="OMPR_PHOB"/>
    <property type="match status" value="1"/>
</dbReference>
<dbReference type="Pfam" id="PF00072">
    <property type="entry name" value="Response_reg"/>
    <property type="match status" value="1"/>
</dbReference>
<name>A0A9D1JG47_9FIRM</name>
<evidence type="ECO:0000313" key="13">
    <source>
        <dbReference type="Proteomes" id="UP000886841"/>
    </source>
</evidence>
<reference evidence="12" key="2">
    <citation type="journal article" date="2021" name="PeerJ">
        <title>Extensive microbial diversity within the chicken gut microbiome revealed by metagenomics and culture.</title>
        <authorList>
            <person name="Gilroy R."/>
            <person name="Ravi A."/>
            <person name="Getino M."/>
            <person name="Pursley I."/>
            <person name="Horton D.L."/>
            <person name="Alikhan N.F."/>
            <person name="Baker D."/>
            <person name="Gharbi K."/>
            <person name="Hall N."/>
            <person name="Watson M."/>
            <person name="Adriaenssens E.M."/>
            <person name="Foster-Nyarko E."/>
            <person name="Jarju S."/>
            <person name="Secka A."/>
            <person name="Antonio M."/>
            <person name="Oren A."/>
            <person name="Chaudhuri R.R."/>
            <person name="La Ragione R."/>
            <person name="Hildebrand F."/>
            <person name="Pallen M.J."/>
        </authorList>
    </citation>
    <scope>NUCLEOTIDE SEQUENCE</scope>
    <source>
        <strain evidence="12">ChiSxjej1B13-7041</strain>
    </source>
</reference>
<evidence type="ECO:0000256" key="3">
    <source>
        <dbReference type="ARBA" id="ARBA00023012"/>
    </source>
</evidence>
<evidence type="ECO:0000256" key="4">
    <source>
        <dbReference type="ARBA" id="ARBA00023015"/>
    </source>
</evidence>
<dbReference type="GO" id="GO:0032993">
    <property type="term" value="C:protein-DNA complex"/>
    <property type="evidence" value="ECO:0007669"/>
    <property type="project" value="TreeGrafter"/>
</dbReference>
<evidence type="ECO:0000256" key="2">
    <source>
        <dbReference type="ARBA" id="ARBA00022553"/>
    </source>
</evidence>
<dbReference type="SUPFAM" id="SSF52172">
    <property type="entry name" value="CheY-like"/>
    <property type="match status" value="1"/>
</dbReference>
<dbReference type="GO" id="GO:0005829">
    <property type="term" value="C:cytosol"/>
    <property type="evidence" value="ECO:0007669"/>
    <property type="project" value="TreeGrafter"/>
</dbReference>
<dbReference type="FunFam" id="1.10.10.10:FF:000005">
    <property type="entry name" value="Two-component system response regulator"/>
    <property type="match status" value="1"/>
</dbReference>
<proteinExistence type="predicted"/>
<keyword evidence="6" id="KW-0804">Transcription</keyword>
<protein>
    <recommendedName>
        <fullName evidence="1">Stage 0 sporulation protein A homolog</fullName>
    </recommendedName>
</protein>
<keyword evidence="5 9" id="KW-0238">DNA-binding</keyword>
<gene>
    <name evidence="12" type="ORF">IAB98_08375</name>
</gene>
<dbReference type="GO" id="GO:0006355">
    <property type="term" value="P:regulation of DNA-templated transcription"/>
    <property type="evidence" value="ECO:0007669"/>
    <property type="project" value="InterPro"/>
</dbReference>
<dbReference type="InterPro" id="IPR001789">
    <property type="entry name" value="Sig_transdc_resp-reg_receiver"/>
</dbReference>
<evidence type="ECO:0000259" key="10">
    <source>
        <dbReference type="PROSITE" id="PS50110"/>
    </source>
</evidence>
<dbReference type="EMBL" id="DVHU01000076">
    <property type="protein sequence ID" value="HIR93415.1"/>
    <property type="molecule type" value="Genomic_DNA"/>
</dbReference>
<reference evidence="12" key="1">
    <citation type="submission" date="2020-10" db="EMBL/GenBank/DDBJ databases">
        <authorList>
            <person name="Gilroy R."/>
        </authorList>
    </citation>
    <scope>NUCLEOTIDE SEQUENCE</scope>
    <source>
        <strain evidence="12">ChiSxjej1B13-7041</strain>
    </source>
</reference>
<sequence>MTVRILLAEDQRDLNELLSRRLRAESYSVDAVYDGQEALDYLEGAQYDALILDIMMPKVDGLQVLKTLRARNNRVPVLLLTARDSIQDRVLGLDAGADDYLVKPFAFEELMARIRVMLRKPAAANTAVYRVADLELHTDTRKTFRGGREINLSAKEFALLRYMMTNVGIVLSRDRLEQHIWNYDFSGGSNVIDVYIRYLRKKIDDGFERKLIHTVRGAGYVLKEDP</sequence>
<evidence type="ECO:0000256" key="9">
    <source>
        <dbReference type="PROSITE-ProRule" id="PRU01091"/>
    </source>
</evidence>
<evidence type="ECO:0000256" key="1">
    <source>
        <dbReference type="ARBA" id="ARBA00018672"/>
    </source>
</evidence>
<evidence type="ECO:0000313" key="12">
    <source>
        <dbReference type="EMBL" id="HIR93415.1"/>
    </source>
</evidence>
<dbReference type="SMART" id="SM00448">
    <property type="entry name" value="REC"/>
    <property type="match status" value="1"/>
</dbReference>
<evidence type="ECO:0000256" key="5">
    <source>
        <dbReference type="ARBA" id="ARBA00023125"/>
    </source>
</evidence>
<dbReference type="Gene3D" id="1.10.10.10">
    <property type="entry name" value="Winged helix-like DNA-binding domain superfamily/Winged helix DNA-binding domain"/>
    <property type="match status" value="1"/>
</dbReference>
<keyword evidence="4" id="KW-0805">Transcription regulation</keyword>
<evidence type="ECO:0000259" key="11">
    <source>
        <dbReference type="PROSITE" id="PS51755"/>
    </source>
</evidence>
<feature type="modified residue" description="4-aspartylphosphate" evidence="8">
    <location>
        <position position="53"/>
    </location>
</feature>
<organism evidence="12 13">
    <name type="scientific">Candidatus Egerieimonas intestinavium</name>
    <dbReference type="NCBI Taxonomy" id="2840777"/>
    <lineage>
        <taxon>Bacteria</taxon>
        <taxon>Bacillati</taxon>
        <taxon>Bacillota</taxon>
        <taxon>Clostridia</taxon>
        <taxon>Lachnospirales</taxon>
        <taxon>Lachnospiraceae</taxon>
        <taxon>Lachnospiraceae incertae sedis</taxon>
        <taxon>Candidatus Egerieimonas</taxon>
    </lineage>
</organism>
<dbReference type="PANTHER" id="PTHR48111">
    <property type="entry name" value="REGULATOR OF RPOS"/>
    <property type="match status" value="1"/>
</dbReference>
<dbReference type="InterPro" id="IPR036388">
    <property type="entry name" value="WH-like_DNA-bd_sf"/>
</dbReference>
<comment type="function">
    <text evidence="7">May play the central regulatory role in sporulation. It may be an element of the effector pathway responsible for the activation of sporulation genes in response to nutritional stress. Spo0A may act in concert with spo0H (a sigma factor) to control the expression of some genes that are critical to the sporulation process.</text>
</comment>
<keyword evidence="2 8" id="KW-0597">Phosphoprotein</keyword>
<keyword evidence="3" id="KW-0902">Two-component regulatory system</keyword>
<dbReference type="GO" id="GO:0000156">
    <property type="term" value="F:phosphorelay response regulator activity"/>
    <property type="evidence" value="ECO:0007669"/>
    <property type="project" value="TreeGrafter"/>
</dbReference>
<dbReference type="Gene3D" id="6.10.250.690">
    <property type="match status" value="1"/>
</dbReference>